<accession>A0ABT8HI07</accession>
<evidence type="ECO:0000313" key="2">
    <source>
        <dbReference type="Proteomes" id="UP001172687"/>
    </source>
</evidence>
<name>A0ABT8HI07_MYCAO</name>
<reference evidence="1" key="1">
    <citation type="submission" date="2023-07" db="EMBL/GenBank/DDBJ databases">
        <title>Degradation of tert-butanol by M. austroafricanum TBA100.</title>
        <authorList>
            <person name="Helbich S."/>
            <person name="Vainshtein Y."/>
        </authorList>
    </citation>
    <scope>NUCLEOTIDE SEQUENCE</scope>
    <source>
        <strain evidence="1">TBA100</strain>
    </source>
</reference>
<organism evidence="1 2">
    <name type="scientific">Mycolicibacterium austroafricanum</name>
    <name type="common">Mycobacterium austroafricanum</name>
    <dbReference type="NCBI Taxonomy" id="39687"/>
    <lineage>
        <taxon>Bacteria</taxon>
        <taxon>Bacillati</taxon>
        <taxon>Actinomycetota</taxon>
        <taxon>Actinomycetes</taxon>
        <taxon>Mycobacteriales</taxon>
        <taxon>Mycobacteriaceae</taxon>
        <taxon>Mycolicibacterium</taxon>
    </lineage>
</organism>
<dbReference type="Proteomes" id="UP001172687">
    <property type="component" value="Unassembled WGS sequence"/>
</dbReference>
<gene>
    <name evidence="1" type="ORF">QYF68_21595</name>
</gene>
<dbReference type="InterPro" id="IPR046274">
    <property type="entry name" value="DUF6307"/>
</dbReference>
<dbReference type="Pfam" id="PF19826">
    <property type="entry name" value="DUF6307"/>
    <property type="match status" value="1"/>
</dbReference>
<comment type="caution">
    <text evidence="1">The sequence shown here is derived from an EMBL/GenBank/DDBJ whole genome shotgun (WGS) entry which is preliminary data.</text>
</comment>
<proteinExistence type="predicted"/>
<keyword evidence="2" id="KW-1185">Reference proteome</keyword>
<sequence>MTASPTTFRTPYEKRVGLVRDTIKDHSKLGDKAAGELAVRVLHVLDSIPERVR</sequence>
<evidence type="ECO:0000313" key="1">
    <source>
        <dbReference type="EMBL" id="MDN4520396.1"/>
    </source>
</evidence>
<protein>
    <submittedName>
        <fullName evidence="1">DUF6307 family protein</fullName>
    </submittedName>
</protein>
<dbReference type="RefSeq" id="WP_011778319.1">
    <property type="nucleotide sequence ID" value="NZ_CP070380.1"/>
</dbReference>
<dbReference type="EMBL" id="JAUHTC010000074">
    <property type="protein sequence ID" value="MDN4520396.1"/>
    <property type="molecule type" value="Genomic_DNA"/>
</dbReference>